<evidence type="ECO:0000256" key="4">
    <source>
        <dbReference type="ARBA" id="ARBA00012438"/>
    </source>
</evidence>
<dbReference type="InterPro" id="IPR036890">
    <property type="entry name" value="HATPase_C_sf"/>
</dbReference>
<evidence type="ECO:0000256" key="7">
    <source>
        <dbReference type="ARBA" id="ARBA00022692"/>
    </source>
</evidence>
<dbReference type="InterPro" id="IPR036097">
    <property type="entry name" value="HisK_dim/P_sf"/>
</dbReference>
<keyword evidence="16" id="KW-1185">Reference proteome</keyword>
<gene>
    <name evidence="15" type="ORF">Plo01_49030</name>
</gene>
<dbReference type="FunFam" id="1.10.287.130:FF:000001">
    <property type="entry name" value="Two-component sensor histidine kinase"/>
    <property type="match status" value="1"/>
</dbReference>
<evidence type="ECO:0000256" key="3">
    <source>
        <dbReference type="ARBA" id="ARBA00004236"/>
    </source>
</evidence>
<evidence type="ECO:0000259" key="14">
    <source>
        <dbReference type="PROSITE" id="PS50885"/>
    </source>
</evidence>
<proteinExistence type="predicted"/>
<keyword evidence="9 12" id="KW-1133">Transmembrane helix</keyword>
<dbReference type="PROSITE" id="PS50885">
    <property type="entry name" value="HAMP"/>
    <property type="match status" value="1"/>
</dbReference>
<keyword evidence="7 12" id="KW-0812">Transmembrane</keyword>
<dbReference type="EC" id="2.7.13.3" evidence="4"/>
<comment type="cofactor">
    <cofactor evidence="2">
        <name>a divalent metal cation</name>
        <dbReference type="ChEBI" id="CHEBI:60240"/>
    </cofactor>
</comment>
<evidence type="ECO:0000313" key="16">
    <source>
        <dbReference type="Proteomes" id="UP000616724"/>
    </source>
</evidence>
<keyword evidence="5" id="KW-0597">Phosphoprotein</keyword>
<dbReference type="Proteomes" id="UP000616724">
    <property type="component" value="Unassembled WGS sequence"/>
</dbReference>
<dbReference type="InterPro" id="IPR005467">
    <property type="entry name" value="His_kinase_dom"/>
</dbReference>
<dbReference type="InterPro" id="IPR003661">
    <property type="entry name" value="HisK_dim/P_dom"/>
</dbReference>
<dbReference type="SUPFAM" id="SSF158472">
    <property type="entry name" value="HAMP domain-like"/>
    <property type="match status" value="1"/>
</dbReference>
<dbReference type="SMART" id="SM00304">
    <property type="entry name" value="HAMP"/>
    <property type="match status" value="1"/>
</dbReference>
<feature type="transmembrane region" description="Helical" evidence="12">
    <location>
        <begin position="12"/>
        <end position="34"/>
    </location>
</feature>
<dbReference type="Pfam" id="PF00672">
    <property type="entry name" value="HAMP"/>
    <property type="match status" value="1"/>
</dbReference>
<dbReference type="InterPro" id="IPR050428">
    <property type="entry name" value="TCS_sensor_his_kinase"/>
</dbReference>
<evidence type="ECO:0000256" key="12">
    <source>
        <dbReference type="SAM" id="Phobius"/>
    </source>
</evidence>
<evidence type="ECO:0000256" key="1">
    <source>
        <dbReference type="ARBA" id="ARBA00000085"/>
    </source>
</evidence>
<dbReference type="GO" id="GO:0005886">
    <property type="term" value="C:plasma membrane"/>
    <property type="evidence" value="ECO:0007669"/>
    <property type="project" value="UniProtKB-SubCell"/>
</dbReference>
<evidence type="ECO:0000256" key="8">
    <source>
        <dbReference type="ARBA" id="ARBA00022777"/>
    </source>
</evidence>
<dbReference type="Pfam" id="PF02518">
    <property type="entry name" value="HATPase_c"/>
    <property type="match status" value="1"/>
</dbReference>
<dbReference type="InterPro" id="IPR003594">
    <property type="entry name" value="HATPase_dom"/>
</dbReference>
<organism evidence="15 16">
    <name type="scientific">Planobispora longispora</name>
    <dbReference type="NCBI Taxonomy" id="28887"/>
    <lineage>
        <taxon>Bacteria</taxon>
        <taxon>Bacillati</taxon>
        <taxon>Actinomycetota</taxon>
        <taxon>Actinomycetes</taxon>
        <taxon>Streptosporangiales</taxon>
        <taxon>Streptosporangiaceae</taxon>
        <taxon>Planobispora</taxon>
    </lineage>
</organism>
<dbReference type="PROSITE" id="PS50109">
    <property type="entry name" value="HIS_KIN"/>
    <property type="match status" value="1"/>
</dbReference>
<dbReference type="AlphaFoldDB" id="A0A8J3RRV7"/>
<evidence type="ECO:0000259" key="13">
    <source>
        <dbReference type="PROSITE" id="PS50109"/>
    </source>
</evidence>
<evidence type="ECO:0000256" key="10">
    <source>
        <dbReference type="ARBA" id="ARBA00023012"/>
    </source>
</evidence>
<dbReference type="CDD" id="cd00082">
    <property type="entry name" value="HisKA"/>
    <property type="match status" value="1"/>
</dbReference>
<dbReference type="GO" id="GO:0005509">
    <property type="term" value="F:calcium ion binding"/>
    <property type="evidence" value="ECO:0007669"/>
    <property type="project" value="UniProtKB-ARBA"/>
</dbReference>
<keyword evidence="10" id="KW-0902">Two-component regulatory system</keyword>
<feature type="domain" description="HAMP" evidence="14">
    <location>
        <begin position="169"/>
        <end position="222"/>
    </location>
</feature>
<dbReference type="CDD" id="cd00075">
    <property type="entry name" value="HATPase"/>
    <property type="match status" value="1"/>
</dbReference>
<dbReference type="Gene3D" id="3.30.565.10">
    <property type="entry name" value="Histidine kinase-like ATPase, C-terminal domain"/>
    <property type="match status" value="1"/>
</dbReference>
<accession>A0A8J3RRV7</accession>
<evidence type="ECO:0000256" key="6">
    <source>
        <dbReference type="ARBA" id="ARBA00022679"/>
    </source>
</evidence>
<evidence type="ECO:0000256" key="5">
    <source>
        <dbReference type="ARBA" id="ARBA00022553"/>
    </source>
</evidence>
<feature type="transmembrane region" description="Helical" evidence="12">
    <location>
        <begin position="141"/>
        <end position="168"/>
    </location>
</feature>
<dbReference type="Pfam" id="PF00512">
    <property type="entry name" value="HisKA"/>
    <property type="match status" value="1"/>
</dbReference>
<dbReference type="PANTHER" id="PTHR45436">
    <property type="entry name" value="SENSOR HISTIDINE KINASE YKOH"/>
    <property type="match status" value="1"/>
</dbReference>
<evidence type="ECO:0000256" key="2">
    <source>
        <dbReference type="ARBA" id="ARBA00001968"/>
    </source>
</evidence>
<dbReference type="Gene3D" id="1.10.287.130">
    <property type="match status" value="1"/>
</dbReference>
<dbReference type="SUPFAM" id="SSF55874">
    <property type="entry name" value="ATPase domain of HSP90 chaperone/DNA topoisomerase II/histidine kinase"/>
    <property type="match status" value="1"/>
</dbReference>
<comment type="caution">
    <text evidence="15">The sequence shown here is derived from an EMBL/GenBank/DDBJ whole genome shotgun (WGS) entry which is preliminary data.</text>
</comment>
<dbReference type="EMBL" id="BOOH01000039">
    <property type="protein sequence ID" value="GIH78474.1"/>
    <property type="molecule type" value="Genomic_DNA"/>
</dbReference>
<dbReference type="GO" id="GO:0000155">
    <property type="term" value="F:phosphorelay sensor kinase activity"/>
    <property type="evidence" value="ECO:0007669"/>
    <property type="project" value="InterPro"/>
</dbReference>
<dbReference type="CDD" id="cd06225">
    <property type="entry name" value="HAMP"/>
    <property type="match status" value="1"/>
</dbReference>
<evidence type="ECO:0000256" key="9">
    <source>
        <dbReference type="ARBA" id="ARBA00022989"/>
    </source>
</evidence>
<dbReference type="FunFam" id="3.30.565.10:FF:000006">
    <property type="entry name" value="Sensor histidine kinase WalK"/>
    <property type="match status" value="1"/>
</dbReference>
<keyword evidence="6" id="KW-0808">Transferase</keyword>
<evidence type="ECO:0000256" key="11">
    <source>
        <dbReference type="ARBA" id="ARBA00023136"/>
    </source>
</evidence>
<dbReference type="InterPro" id="IPR004358">
    <property type="entry name" value="Sig_transdc_His_kin-like_C"/>
</dbReference>
<reference evidence="15 16" key="1">
    <citation type="submission" date="2021-01" db="EMBL/GenBank/DDBJ databases">
        <title>Whole genome shotgun sequence of Planobispora longispora NBRC 13918.</title>
        <authorList>
            <person name="Komaki H."/>
            <person name="Tamura T."/>
        </authorList>
    </citation>
    <scope>NUCLEOTIDE SEQUENCE [LARGE SCALE GENOMIC DNA]</scope>
    <source>
        <strain evidence="15 16">NBRC 13918</strain>
    </source>
</reference>
<dbReference type="RefSeq" id="WP_203892969.1">
    <property type="nucleotide sequence ID" value="NZ_BOOH01000039.1"/>
</dbReference>
<dbReference type="InterPro" id="IPR003660">
    <property type="entry name" value="HAMP_dom"/>
</dbReference>
<keyword evidence="11 12" id="KW-0472">Membrane</keyword>
<comment type="subcellular location">
    <subcellularLocation>
        <location evidence="3">Cell membrane</location>
    </subcellularLocation>
</comment>
<dbReference type="Gene3D" id="6.10.340.10">
    <property type="match status" value="1"/>
</dbReference>
<dbReference type="SMART" id="SM00388">
    <property type="entry name" value="HisKA"/>
    <property type="match status" value="1"/>
</dbReference>
<dbReference type="SMART" id="SM00387">
    <property type="entry name" value="HATPase_c"/>
    <property type="match status" value="1"/>
</dbReference>
<sequence>MLTRLPLRVKLIAVILVLLSIALTLIGIGSVSIMRGYLVDRVDTQIDITTGNLLRRLSRPVPFDTAVKTLPPDMRAELRGPHGRMITLLNGTDVEGRPGPAVPPGVGPEPYHNGEWRVRVTPLDTGGSLVVAVDLAEVRQIIGQLALVEVLGGGGLMLALAGVGVAVIRRSLRPLEEIERTAEAIAAGDLGRRVPDADPNTEVGRLGRSLNLMLAQVEAAFRARSESESAARRSEERMRRFVADASHELRTPLTSIRGFAEFYRQASDIDPAPLMRRVESEAVRMGLLVDDLLMLARLDQQRPMAMRPVDLLAIAADSVHDARILAPEREITLSVDGAALIVSGDEVRLRQVVGNLMSNALTHTPEGTSVRISLRGRGGAAVIEVADEGPGLTAEQRERVFERFYRADSARGRPDSSNGGGSGLGLAIVAAMVDAHGGTVEVDSAPGAGAVFRVRLPLAAEAG</sequence>
<evidence type="ECO:0000313" key="15">
    <source>
        <dbReference type="EMBL" id="GIH78474.1"/>
    </source>
</evidence>
<name>A0A8J3RRV7_9ACTN</name>
<dbReference type="SUPFAM" id="SSF47384">
    <property type="entry name" value="Homodimeric domain of signal transducing histidine kinase"/>
    <property type="match status" value="1"/>
</dbReference>
<protein>
    <recommendedName>
        <fullName evidence="4">histidine kinase</fullName>
        <ecNumber evidence="4">2.7.13.3</ecNumber>
    </recommendedName>
</protein>
<dbReference type="PRINTS" id="PR00344">
    <property type="entry name" value="BCTRLSENSOR"/>
</dbReference>
<keyword evidence="8 15" id="KW-0418">Kinase</keyword>
<comment type="catalytic activity">
    <reaction evidence="1">
        <text>ATP + protein L-histidine = ADP + protein N-phospho-L-histidine.</text>
        <dbReference type="EC" id="2.7.13.3"/>
    </reaction>
</comment>
<dbReference type="PANTHER" id="PTHR45436:SF5">
    <property type="entry name" value="SENSOR HISTIDINE KINASE TRCS"/>
    <property type="match status" value="1"/>
</dbReference>
<feature type="domain" description="Histidine kinase" evidence="13">
    <location>
        <begin position="244"/>
        <end position="460"/>
    </location>
</feature>